<name>A0A0F9LLH8_9ZZZZ</name>
<dbReference type="AlphaFoldDB" id="A0A0F9LLH8"/>
<evidence type="ECO:0008006" key="2">
    <source>
        <dbReference type="Google" id="ProtNLM"/>
    </source>
</evidence>
<organism evidence="1">
    <name type="scientific">marine sediment metagenome</name>
    <dbReference type="NCBI Taxonomy" id="412755"/>
    <lineage>
        <taxon>unclassified sequences</taxon>
        <taxon>metagenomes</taxon>
        <taxon>ecological metagenomes</taxon>
    </lineage>
</organism>
<dbReference type="EMBL" id="LAZR01005951">
    <property type="protein sequence ID" value="KKM95884.1"/>
    <property type="molecule type" value="Genomic_DNA"/>
</dbReference>
<protein>
    <recommendedName>
        <fullName evidence="2">HNH domain-containing protein</fullName>
    </recommendedName>
</protein>
<evidence type="ECO:0000313" key="1">
    <source>
        <dbReference type="EMBL" id="KKM95884.1"/>
    </source>
</evidence>
<sequence>MKRAADCHPDQPHHAKGLCRVCYMKGWYSSNREHSNRNSRRWRIKNRERMLEYQREYDKNNRDRRKELARTYRKVNPSMVCKVNKNYRLKYPERIRANNYLNNSIISGKIVKPLLCSNCLKGTTSNNLHGHHSNYSKPLDVIWLCTTCHGIEHRVLD</sequence>
<gene>
    <name evidence="1" type="ORF">LCGC14_1183610</name>
</gene>
<proteinExistence type="predicted"/>
<reference evidence="1" key="1">
    <citation type="journal article" date="2015" name="Nature">
        <title>Complex archaea that bridge the gap between prokaryotes and eukaryotes.</title>
        <authorList>
            <person name="Spang A."/>
            <person name="Saw J.H."/>
            <person name="Jorgensen S.L."/>
            <person name="Zaremba-Niedzwiedzka K."/>
            <person name="Martijn J."/>
            <person name="Lind A.E."/>
            <person name="van Eijk R."/>
            <person name="Schleper C."/>
            <person name="Guy L."/>
            <person name="Ettema T.J."/>
        </authorList>
    </citation>
    <scope>NUCLEOTIDE SEQUENCE</scope>
</reference>
<comment type="caution">
    <text evidence="1">The sequence shown here is derived from an EMBL/GenBank/DDBJ whole genome shotgun (WGS) entry which is preliminary data.</text>
</comment>
<accession>A0A0F9LLH8</accession>